<dbReference type="HOGENOM" id="CLU_3306837_0_0_10"/>
<evidence type="ECO:0000313" key="2">
    <source>
        <dbReference type="EMBL" id="ADQ16736.1"/>
    </source>
</evidence>
<dbReference type="AlphaFoldDB" id="E4RS84"/>
<dbReference type="EMBL" id="CP002305">
    <property type="protein sequence ID" value="ADQ16736.1"/>
    <property type="molecule type" value="Genomic_DNA"/>
</dbReference>
<name>E4RS84_LEAB4</name>
<accession>E4RS84</accession>
<organism evidence="2 3">
    <name type="scientific">Leadbetterella byssophila (strain DSM 17132 / JCM 16389 / KACC 11308 / NBRC 106382 / 4M15)</name>
    <dbReference type="NCBI Taxonomy" id="649349"/>
    <lineage>
        <taxon>Bacteria</taxon>
        <taxon>Pseudomonadati</taxon>
        <taxon>Bacteroidota</taxon>
        <taxon>Cytophagia</taxon>
        <taxon>Cytophagales</taxon>
        <taxon>Leadbetterellaceae</taxon>
        <taxon>Leadbetterella</taxon>
    </lineage>
</organism>
<keyword evidence="1" id="KW-1133">Transmembrane helix</keyword>
<gene>
    <name evidence="2" type="ordered locus">Lbys_1006</name>
</gene>
<sequence>MQKILKALLAGWGAKKFGGGCVGTIIVFLLIWWLLGKFGM</sequence>
<feature type="transmembrane region" description="Helical" evidence="1">
    <location>
        <begin position="17"/>
        <end position="35"/>
    </location>
</feature>
<keyword evidence="1" id="KW-0812">Transmembrane</keyword>
<reference evidence="2 3" key="2">
    <citation type="journal article" date="2011" name="Stand. Genomic Sci.">
        <title>Complete genome sequence of Leadbetterella byssophila type strain (4M15).</title>
        <authorList>
            <person name="Abt B."/>
            <person name="Teshima H."/>
            <person name="Lucas S."/>
            <person name="Lapidus A."/>
            <person name="Del Rio T.G."/>
            <person name="Nolan M."/>
            <person name="Tice H."/>
            <person name="Cheng J.F."/>
            <person name="Pitluck S."/>
            <person name="Liolios K."/>
            <person name="Pagani I."/>
            <person name="Ivanova N."/>
            <person name="Mavromatis K."/>
            <person name="Pati A."/>
            <person name="Tapia R."/>
            <person name="Han C."/>
            <person name="Goodwin L."/>
            <person name="Chen A."/>
            <person name="Palaniappan K."/>
            <person name="Land M."/>
            <person name="Hauser L."/>
            <person name="Chang Y.J."/>
            <person name="Jeffries C.D."/>
            <person name="Rohde M."/>
            <person name="Goker M."/>
            <person name="Tindall B.J."/>
            <person name="Detter J.C."/>
            <person name="Woyke T."/>
            <person name="Bristow J."/>
            <person name="Eisen J.A."/>
            <person name="Markowitz V."/>
            <person name="Hugenholtz P."/>
            <person name="Klenk H.P."/>
            <person name="Kyrpides N.C."/>
        </authorList>
    </citation>
    <scope>NUCLEOTIDE SEQUENCE [LARGE SCALE GENOMIC DNA]</scope>
    <source>
        <strain evidence="3">DSM 17132 / JCM 16389 / KACC 11308 / NBRC 106382 / 4M15</strain>
    </source>
</reference>
<evidence type="ECO:0000313" key="3">
    <source>
        <dbReference type="Proteomes" id="UP000007435"/>
    </source>
</evidence>
<keyword evidence="1" id="KW-0472">Membrane</keyword>
<dbReference type="KEGG" id="lby:Lbys_1006"/>
<dbReference type="STRING" id="649349.Lbys_1006"/>
<protein>
    <submittedName>
        <fullName evidence="2">Uncharacterized protein</fullName>
    </submittedName>
</protein>
<proteinExistence type="predicted"/>
<keyword evidence="3" id="KW-1185">Reference proteome</keyword>
<reference key="1">
    <citation type="submission" date="2010-11" db="EMBL/GenBank/DDBJ databases">
        <title>The complete genome of Leadbetterella byssophila DSM 17132.</title>
        <authorList>
            <consortium name="US DOE Joint Genome Institute (JGI-PGF)"/>
            <person name="Lucas S."/>
            <person name="Copeland A."/>
            <person name="Lapidus A."/>
            <person name="Glavina del Rio T."/>
            <person name="Dalin E."/>
            <person name="Tice H."/>
            <person name="Bruce D."/>
            <person name="Goodwin L."/>
            <person name="Pitluck S."/>
            <person name="Kyrpides N."/>
            <person name="Mavromatis K."/>
            <person name="Ivanova N."/>
            <person name="Teshima H."/>
            <person name="Brettin T."/>
            <person name="Detter J.C."/>
            <person name="Han C."/>
            <person name="Tapia R."/>
            <person name="Land M."/>
            <person name="Hauser L."/>
            <person name="Markowitz V."/>
            <person name="Cheng J.-F."/>
            <person name="Hugenholtz P."/>
            <person name="Woyke T."/>
            <person name="Wu D."/>
            <person name="Tindall B."/>
            <person name="Pomrenke H.G."/>
            <person name="Brambilla E."/>
            <person name="Klenk H.-P."/>
            <person name="Eisen J.A."/>
        </authorList>
    </citation>
    <scope>NUCLEOTIDE SEQUENCE [LARGE SCALE GENOMIC DNA]</scope>
    <source>
        <strain>DSM 17132</strain>
    </source>
</reference>
<evidence type="ECO:0000256" key="1">
    <source>
        <dbReference type="SAM" id="Phobius"/>
    </source>
</evidence>
<dbReference type="Proteomes" id="UP000007435">
    <property type="component" value="Chromosome"/>
</dbReference>